<dbReference type="GO" id="GO:0005789">
    <property type="term" value="C:endoplasmic reticulum membrane"/>
    <property type="evidence" value="ECO:0007669"/>
    <property type="project" value="TreeGrafter"/>
</dbReference>
<comment type="subcellular location">
    <subcellularLocation>
        <location evidence="1">Membrane</location>
    </subcellularLocation>
</comment>
<evidence type="ECO:0000256" key="3">
    <source>
        <dbReference type="ARBA" id="ARBA00022692"/>
    </source>
</evidence>
<dbReference type="InterPro" id="IPR013880">
    <property type="entry name" value="Yos1"/>
</dbReference>
<dbReference type="eggNOG" id="KOG4779">
    <property type="taxonomic scope" value="Eukaryota"/>
</dbReference>
<dbReference type="Proteomes" id="UP000007148">
    <property type="component" value="Unassembled WGS sequence"/>
</dbReference>
<evidence type="ECO:0000256" key="2">
    <source>
        <dbReference type="ARBA" id="ARBA00022448"/>
    </source>
</evidence>
<dbReference type="PANTHER" id="PTHR15858">
    <property type="entry name" value="IMMEDIATE EARLY RESPONSE 3-INTERACTING PROTEIN 1"/>
    <property type="match status" value="1"/>
</dbReference>
<dbReference type="InParanoid" id="G4T9W4"/>
<evidence type="ECO:0000256" key="8">
    <source>
        <dbReference type="SAM" id="Phobius"/>
    </source>
</evidence>
<protein>
    <recommendedName>
        <fullName evidence="11">Yos1-like protein</fullName>
    </recommendedName>
</protein>
<keyword evidence="5 8" id="KW-1133">Transmembrane helix</keyword>
<accession>G4T9W4</accession>
<gene>
    <name evidence="9" type="ORF">PIIN_01975</name>
</gene>
<dbReference type="FunCoup" id="G4T9W4">
    <property type="interactions" value="166"/>
</dbReference>
<dbReference type="GO" id="GO:0015031">
    <property type="term" value="P:protein transport"/>
    <property type="evidence" value="ECO:0007669"/>
    <property type="project" value="UniProtKB-KW"/>
</dbReference>
<evidence type="ECO:0000256" key="4">
    <source>
        <dbReference type="ARBA" id="ARBA00022927"/>
    </source>
</evidence>
<name>G4T9W4_SERID</name>
<dbReference type="AlphaFoldDB" id="G4T9W4"/>
<dbReference type="OrthoDB" id="15356at2759"/>
<dbReference type="EMBL" id="CAFZ01000026">
    <property type="protein sequence ID" value="CCA68107.1"/>
    <property type="molecule type" value="Genomic_DNA"/>
</dbReference>
<feature type="transmembrane region" description="Helical" evidence="8">
    <location>
        <begin position="6"/>
        <end position="24"/>
    </location>
</feature>
<organism evidence="9 10">
    <name type="scientific">Serendipita indica (strain DSM 11827)</name>
    <name type="common">Root endophyte fungus</name>
    <name type="synonym">Piriformospora indica</name>
    <dbReference type="NCBI Taxonomy" id="1109443"/>
    <lineage>
        <taxon>Eukaryota</taxon>
        <taxon>Fungi</taxon>
        <taxon>Dikarya</taxon>
        <taxon>Basidiomycota</taxon>
        <taxon>Agaricomycotina</taxon>
        <taxon>Agaricomycetes</taxon>
        <taxon>Sebacinales</taxon>
        <taxon>Serendipitaceae</taxon>
        <taxon>Serendipita</taxon>
    </lineage>
</organism>
<dbReference type="GO" id="GO:0030134">
    <property type="term" value="C:COPII-coated ER to Golgi transport vesicle"/>
    <property type="evidence" value="ECO:0007669"/>
    <property type="project" value="TreeGrafter"/>
</dbReference>
<dbReference type="GO" id="GO:0000139">
    <property type="term" value="C:Golgi membrane"/>
    <property type="evidence" value="ECO:0007669"/>
    <property type="project" value="TreeGrafter"/>
</dbReference>
<dbReference type="Pfam" id="PF08571">
    <property type="entry name" value="Yos1"/>
    <property type="match status" value="1"/>
</dbReference>
<feature type="transmembrane region" description="Helical" evidence="8">
    <location>
        <begin position="69"/>
        <end position="88"/>
    </location>
</feature>
<evidence type="ECO:0000313" key="10">
    <source>
        <dbReference type="Proteomes" id="UP000007148"/>
    </source>
</evidence>
<keyword evidence="3 8" id="KW-0812">Transmembrane</keyword>
<evidence type="ECO:0000256" key="1">
    <source>
        <dbReference type="ARBA" id="ARBA00004370"/>
    </source>
</evidence>
<evidence type="ECO:0000256" key="6">
    <source>
        <dbReference type="ARBA" id="ARBA00023136"/>
    </source>
</evidence>
<keyword evidence="6 8" id="KW-0472">Membrane</keyword>
<evidence type="ECO:0000256" key="7">
    <source>
        <dbReference type="ARBA" id="ARBA00024203"/>
    </source>
</evidence>
<dbReference type="HOGENOM" id="CLU_152125_0_1_1"/>
<dbReference type="STRING" id="1109443.G4T9W4"/>
<comment type="similarity">
    <text evidence="7">Belongs to the YOS1 family.</text>
</comment>
<reference evidence="9 10" key="1">
    <citation type="journal article" date="2011" name="PLoS Pathog.">
        <title>Endophytic Life Strategies Decoded by Genome and Transcriptome Analyses of the Mutualistic Root Symbiont Piriformospora indica.</title>
        <authorList>
            <person name="Zuccaro A."/>
            <person name="Lahrmann U."/>
            <person name="Guldener U."/>
            <person name="Langen G."/>
            <person name="Pfiffi S."/>
            <person name="Biedenkopf D."/>
            <person name="Wong P."/>
            <person name="Samans B."/>
            <person name="Grimm C."/>
            <person name="Basiewicz M."/>
            <person name="Murat C."/>
            <person name="Martin F."/>
            <person name="Kogel K.H."/>
        </authorList>
    </citation>
    <scope>NUCLEOTIDE SEQUENCE [LARGE SCALE GENOMIC DNA]</scope>
    <source>
        <strain evidence="9 10">DSM 11827</strain>
    </source>
</reference>
<sequence>MALLYGFGDLLYAFLLVINAIAVLNEERFLARVGWSSSQATQQAYSGYEQAPEETIKQRLVHLIAAVRTLLRIPLIGLNILVIAYELVLGG</sequence>
<evidence type="ECO:0000313" key="9">
    <source>
        <dbReference type="EMBL" id="CCA68107.1"/>
    </source>
</evidence>
<comment type="caution">
    <text evidence="9">The sequence shown here is derived from an EMBL/GenBank/DDBJ whole genome shotgun (WGS) entry which is preliminary data.</text>
</comment>
<dbReference type="OMA" id="VQTVMRM"/>
<keyword evidence="4" id="KW-0653">Protein transport</keyword>
<dbReference type="PANTHER" id="PTHR15858:SF0">
    <property type="entry name" value="IMMEDIATE EARLY RESPONSE 3-INTERACTING PROTEIN 1"/>
    <property type="match status" value="1"/>
</dbReference>
<dbReference type="GO" id="GO:0006888">
    <property type="term" value="P:endoplasmic reticulum to Golgi vesicle-mediated transport"/>
    <property type="evidence" value="ECO:0007669"/>
    <property type="project" value="TreeGrafter"/>
</dbReference>
<evidence type="ECO:0000256" key="5">
    <source>
        <dbReference type="ARBA" id="ARBA00022989"/>
    </source>
</evidence>
<proteinExistence type="inferred from homology"/>
<evidence type="ECO:0008006" key="11">
    <source>
        <dbReference type="Google" id="ProtNLM"/>
    </source>
</evidence>
<keyword evidence="2" id="KW-0813">Transport</keyword>
<keyword evidence="10" id="KW-1185">Reference proteome</keyword>